<dbReference type="EMBL" id="JAFLQW010000555">
    <property type="protein sequence ID" value="MBO0351527.1"/>
    <property type="molecule type" value="Genomic_DNA"/>
</dbReference>
<name>A0ABS3FXH6_9CYAN</name>
<proteinExistence type="predicted"/>
<reference evidence="1 2" key="1">
    <citation type="submission" date="2021-03" db="EMBL/GenBank/DDBJ databases">
        <title>Metabolic Capacity of the Antarctic Cyanobacterium Phormidium pseudopriestleyi that Sustains Oxygenic Photosynthesis in the Presence of Hydrogen Sulfide.</title>
        <authorList>
            <person name="Lumian J.E."/>
            <person name="Jungblut A.D."/>
            <person name="Dillon M.L."/>
            <person name="Hawes I."/>
            <person name="Doran P.T."/>
            <person name="Mackey T.J."/>
            <person name="Dick G.J."/>
            <person name="Grettenberger C.L."/>
            <person name="Sumner D.Y."/>
        </authorList>
    </citation>
    <scope>NUCLEOTIDE SEQUENCE [LARGE SCALE GENOMIC DNA]</scope>
    <source>
        <strain evidence="1 2">FRX01</strain>
    </source>
</reference>
<dbReference type="Pfam" id="PF06051">
    <property type="entry name" value="DUF928"/>
    <property type="match status" value="1"/>
</dbReference>
<sequence>MRSPKLIHLMSILAVVLSPALVTLSGFSPVRAQSQPGELLALNFPSAPRNIGGPRSSAGGGVRGNSNDSCIEGESPLTSLIPTHDILKTVTPNPEFFMYVPKNNADSGEFVIVDGNGNDVYLSTFELSEAPGVVKVSLPANTELEIGKVYDWQFSLICDPSDRQSDVFVQGQIQPTELTEEMQTQLDQAQTLDQVQLYVDQSLWNEAVSLLAQFRNSNPTEWQGLLKYVGLESIASETLPIQTIGTSQN</sequence>
<evidence type="ECO:0000313" key="2">
    <source>
        <dbReference type="Proteomes" id="UP000664844"/>
    </source>
</evidence>
<accession>A0ABS3FXH6</accession>
<evidence type="ECO:0000313" key="1">
    <source>
        <dbReference type="EMBL" id="MBO0351527.1"/>
    </source>
</evidence>
<protein>
    <submittedName>
        <fullName evidence="1">DUF928 domain-containing protein</fullName>
    </submittedName>
</protein>
<gene>
    <name evidence="1" type="ORF">J0895_21075</name>
</gene>
<dbReference type="InterPro" id="IPR010328">
    <property type="entry name" value="DUF928"/>
</dbReference>
<keyword evidence="2" id="KW-1185">Reference proteome</keyword>
<organism evidence="1 2">
    <name type="scientific">Phormidium pseudopriestleyi FRX01</name>
    <dbReference type="NCBI Taxonomy" id="1759528"/>
    <lineage>
        <taxon>Bacteria</taxon>
        <taxon>Bacillati</taxon>
        <taxon>Cyanobacteriota</taxon>
        <taxon>Cyanophyceae</taxon>
        <taxon>Oscillatoriophycideae</taxon>
        <taxon>Oscillatoriales</taxon>
        <taxon>Oscillatoriaceae</taxon>
        <taxon>Phormidium</taxon>
    </lineage>
</organism>
<comment type="caution">
    <text evidence="1">The sequence shown here is derived from an EMBL/GenBank/DDBJ whole genome shotgun (WGS) entry which is preliminary data.</text>
</comment>
<dbReference type="Proteomes" id="UP000664844">
    <property type="component" value="Unassembled WGS sequence"/>
</dbReference>
<dbReference type="RefSeq" id="WP_207089963.1">
    <property type="nucleotide sequence ID" value="NZ_JAFLQW010000555.1"/>
</dbReference>